<evidence type="ECO:0000256" key="1">
    <source>
        <dbReference type="SAM" id="SignalP"/>
    </source>
</evidence>
<accession>A0AAE0J6W6</accession>
<name>A0AAE0J6W6_9PEZI</name>
<dbReference type="EMBL" id="JAUEPO010000001">
    <property type="protein sequence ID" value="KAK3337662.1"/>
    <property type="molecule type" value="Genomic_DNA"/>
</dbReference>
<protein>
    <submittedName>
        <fullName evidence="2">Uncharacterized protein</fullName>
    </submittedName>
</protein>
<reference evidence="2" key="2">
    <citation type="submission" date="2023-06" db="EMBL/GenBank/DDBJ databases">
        <authorList>
            <consortium name="Lawrence Berkeley National Laboratory"/>
            <person name="Haridas S."/>
            <person name="Hensen N."/>
            <person name="Bonometti L."/>
            <person name="Westerberg I."/>
            <person name="Brannstrom I.O."/>
            <person name="Guillou S."/>
            <person name="Cros-Aarteil S."/>
            <person name="Calhoun S."/>
            <person name="Kuo A."/>
            <person name="Mondo S."/>
            <person name="Pangilinan J."/>
            <person name="Riley R."/>
            <person name="Labutti K."/>
            <person name="Andreopoulos B."/>
            <person name="Lipzen A."/>
            <person name="Chen C."/>
            <person name="Yanf M."/>
            <person name="Daum C."/>
            <person name="Ng V."/>
            <person name="Clum A."/>
            <person name="Steindorff A."/>
            <person name="Ohm R."/>
            <person name="Martin F."/>
            <person name="Silar P."/>
            <person name="Natvig D."/>
            <person name="Lalanne C."/>
            <person name="Gautier V."/>
            <person name="Ament-Velasquez S.L."/>
            <person name="Kruys A."/>
            <person name="Hutchinson M.I."/>
            <person name="Powell A.J."/>
            <person name="Barry K."/>
            <person name="Miller A.N."/>
            <person name="Grigoriev I.V."/>
            <person name="Debuchy R."/>
            <person name="Gladieux P."/>
            <person name="Thoren M.H."/>
            <person name="Johannesson H."/>
        </authorList>
    </citation>
    <scope>NUCLEOTIDE SEQUENCE</scope>
    <source>
        <strain evidence="2">SMH4131-1</strain>
    </source>
</reference>
<dbReference type="Proteomes" id="UP001286456">
    <property type="component" value="Unassembled WGS sequence"/>
</dbReference>
<keyword evidence="3" id="KW-1185">Reference proteome</keyword>
<organism evidence="2 3">
    <name type="scientific">Cercophora scortea</name>
    <dbReference type="NCBI Taxonomy" id="314031"/>
    <lineage>
        <taxon>Eukaryota</taxon>
        <taxon>Fungi</taxon>
        <taxon>Dikarya</taxon>
        <taxon>Ascomycota</taxon>
        <taxon>Pezizomycotina</taxon>
        <taxon>Sordariomycetes</taxon>
        <taxon>Sordariomycetidae</taxon>
        <taxon>Sordariales</taxon>
        <taxon>Lasiosphaeriaceae</taxon>
        <taxon>Cercophora</taxon>
    </lineage>
</organism>
<sequence length="196" mass="20912">MKSQLFIATASLFAAFAAAMPSPHALIPDTNSVEKVGKVNSIAVPAAAANFNFTDEFDFPLGHLFSQIESIPDDVLAAGDESLHKWLVANGFREPDAPLKRDETEAYSSVLEARASIWKIAKCLAAIVQLLATTAVPAAKILRIKKYIEALGGAREAVELLLKATSAAEKYRLGGEVLVNLAAELLGISSVKNNCF</sequence>
<proteinExistence type="predicted"/>
<evidence type="ECO:0000313" key="2">
    <source>
        <dbReference type="EMBL" id="KAK3337662.1"/>
    </source>
</evidence>
<keyword evidence="1" id="KW-0732">Signal</keyword>
<evidence type="ECO:0000313" key="3">
    <source>
        <dbReference type="Proteomes" id="UP001286456"/>
    </source>
</evidence>
<feature type="chain" id="PRO_5042170721" evidence="1">
    <location>
        <begin position="20"/>
        <end position="196"/>
    </location>
</feature>
<dbReference type="AlphaFoldDB" id="A0AAE0J6W6"/>
<feature type="signal peptide" evidence="1">
    <location>
        <begin position="1"/>
        <end position="19"/>
    </location>
</feature>
<comment type="caution">
    <text evidence="2">The sequence shown here is derived from an EMBL/GenBank/DDBJ whole genome shotgun (WGS) entry which is preliminary data.</text>
</comment>
<gene>
    <name evidence="2" type="ORF">B0T19DRAFT_413262</name>
</gene>
<reference evidence="2" key="1">
    <citation type="journal article" date="2023" name="Mol. Phylogenet. Evol.">
        <title>Genome-scale phylogeny and comparative genomics of the fungal order Sordariales.</title>
        <authorList>
            <person name="Hensen N."/>
            <person name="Bonometti L."/>
            <person name="Westerberg I."/>
            <person name="Brannstrom I.O."/>
            <person name="Guillou S."/>
            <person name="Cros-Aarteil S."/>
            <person name="Calhoun S."/>
            <person name="Haridas S."/>
            <person name="Kuo A."/>
            <person name="Mondo S."/>
            <person name="Pangilinan J."/>
            <person name="Riley R."/>
            <person name="LaButti K."/>
            <person name="Andreopoulos B."/>
            <person name="Lipzen A."/>
            <person name="Chen C."/>
            <person name="Yan M."/>
            <person name="Daum C."/>
            <person name="Ng V."/>
            <person name="Clum A."/>
            <person name="Steindorff A."/>
            <person name="Ohm R.A."/>
            <person name="Martin F."/>
            <person name="Silar P."/>
            <person name="Natvig D.O."/>
            <person name="Lalanne C."/>
            <person name="Gautier V."/>
            <person name="Ament-Velasquez S.L."/>
            <person name="Kruys A."/>
            <person name="Hutchinson M.I."/>
            <person name="Powell A.J."/>
            <person name="Barry K."/>
            <person name="Miller A.N."/>
            <person name="Grigoriev I.V."/>
            <person name="Debuchy R."/>
            <person name="Gladieux P."/>
            <person name="Hiltunen Thoren M."/>
            <person name="Johannesson H."/>
        </authorList>
    </citation>
    <scope>NUCLEOTIDE SEQUENCE</scope>
    <source>
        <strain evidence="2">SMH4131-1</strain>
    </source>
</reference>